<gene>
    <name evidence="2" type="ORF">A3G00_03335</name>
</gene>
<dbReference type="Gene3D" id="3.30.460.10">
    <property type="entry name" value="Beta Polymerase, domain 2"/>
    <property type="match status" value="1"/>
</dbReference>
<protein>
    <recommendedName>
        <fullName evidence="1">Polymerase nucleotidyl transferase domain-containing protein</fullName>
    </recommendedName>
</protein>
<dbReference type="InterPro" id="IPR002934">
    <property type="entry name" value="Polymerase_NTP_transf_dom"/>
</dbReference>
<comment type="caution">
    <text evidence="2">The sequence shown here is derived from an EMBL/GenBank/DDBJ whole genome shotgun (WGS) entry which is preliminary data.</text>
</comment>
<dbReference type="STRING" id="1798692.A3G00_03335"/>
<dbReference type="Proteomes" id="UP000178347">
    <property type="component" value="Unassembled WGS sequence"/>
</dbReference>
<dbReference type="Pfam" id="PF01909">
    <property type="entry name" value="NTP_transf_2"/>
    <property type="match status" value="1"/>
</dbReference>
<sequence>MVKKKYPVRQVKKFAKDFVRHLEDKGLKVEKAYLFGSYAKNHARAWSDIDVCIISKKNNGNADWGFLWKKRRIVDVERGIEPHFFSVKDFASEEDPLVYEIKKTGVKLK</sequence>
<name>A0A1F6MVQ7_9BACT</name>
<dbReference type="InterPro" id="IPR043519">
    <property type="entry name" value="NT_sf"/>
</dbReference>
<dbReference type="AlphaFoldDB" id="A0A1F6MVQ7"/>
<evidence type="ECO:0000259" key="1">
    <source>
        <dbReference type="Pfam" id="PF01909"/>
    </source>
</evidence>
<dbReference type="SUPFAM" id="SSF81301">
    <property type="entry name" value="Nucleotidyltransferase"/>
    <property type="match status" value="1"/>
</dbReference>
<accession>A0A1F6MVQ7</accession>
<reference evidence="2 3" key="1">
    <citation type="journal article" date="2016" name="Nat. Commun.">
        <title>Thousands of microbial genomes shed light on interconnected biogeochemical processes in an aquifer system.</title>
        <authorList>
            <person name="Anantharaman K."/>
            <person name="Brown C.T."/>
            <person name="Hug L.A."/>
            <person name="Sharon I."/>
            <person name="Castelle C.J."/>
            <person name="Probst A.J."/>
            <person name="Thomas B.C."/>
            <person name="Singh A."/>
            <person name="Wilkins M.J."/>
            <person name="Karaoz U."/>
            <person name="Brodie E.L."/>
            <person name="Williams K.H."/>
            <person name="Hubbard S.S."/>
            <person name="Banfield J.F."/>
        </authorList>
    </citation>
    <scope>NUCLEOTIDE SEQUENCE [LARGE SCALE GENOMIC DNA]</scope>
</reference>
<organism evidence="2 3">
    <name type="scientific">Candidatus Magasanikbacteria bacterium RIFCSPLOWO2_12_FULL_43_12</name>
    <dbReference type="NCBI Taxonomy" id="1798692"/>
    <lineage>
        <taxon>Bacteria</taxon>
        <taxon>Candidatus Magasanikiibacteriota</taxon>
    </lineage>
</organism>
<dbReference type="CDD" id="cd05403">
    <property type="entry name" value="NT_KNTase_like"/>
    <property type="match status" value="1"/>
</dbReference>
<dbReference type="GO" id="GO:0016779">
    <property type="term" value="F:nucleotidyltransferase activity"/>
    <property type="evidence" value="ECO:0007669"/>
    <property type="project" value="InterPro"/>
</dbReference>
<evidence type="ECO:0000313" key="2">
    <source>
        <dbReference type="EMBL" id="OGH75749.1"/>
    </source>
</evidence>
<proteinExistence type="predicted"/>
<dbReference type="PANTHER" id="PTHR43449:SF1">
    <property type="entry name" value="POLYMERASE BETA NUCLEOTIDYLTRANSFERASE DOMAIN-CONTAINING PROTEIN"/>
    <property type="match status" value="1"/>
</dbReference>
<evidence type="ECO:0000313" key="3">
    <source>
        <dbReference type="Proteomes" id="UP000178347"/>
    </source>
</evidence>
<dbReference type="PANTHER" id="PTHR43449">
    <property type="entry name" value="NUCLEOTIDYLTRANSFERASE"/>
    <property type="match status" value="1"/>
</dbReference>
<feature type="domain" description="Polymerase nucleotidyl transferase" evidence="1">
    <location>
        <begin position="18"/>
        <end position="84"/>
    </location>
</feature>
<dbReference type="EMBL" id="MFQN01000003">
    <property type="protein sequence ID" value="OGH75749.1"/>
    <property type="molecule type" value="Genomic_DNA"/>
</dbReference>